<dbReference type="EMBL" id="LR134441">
    <property type="protein sequence ID" value="VEI00269.1"/>
    <property type="molecule type" value="Genomic_DNA"/>
</dbReference>
<keyword evidence="10" id="KW-1185">Reference proteome</keyword>
<dbReference type="InterPro" id="IPR044068">
    <property type="entry name" value="CB"/>
</dbReference>
<comment type="similarity">
    <text evidence="1">Belongs to the 'phage' integrase family.</text>
</comment>
<reference evidence="9 11" key="2">
    <citation type="submission" date="2018-12" db="EMBL/GenBank/DDBJ databases">
        <authorList>
            <consortium name="Pathogen Informatics"/>
        </authorList>
    </citation>
    <scope>NUCLEOTIDE SEQUENCE [LARGE SCALE GENOMIC DNA]</scope>
    <source>
        <strain evidence="9 11">NCTC13489</strain>
    </source>
</reference>
<name>A0A3S4UZ31_9FLAO</name>
<dbReference type="Pfam" id="PF00589">
    <property type="entry name" value="Phage_integrase"/>
    <property type="match status" value="1"/>
</dbReference>
<keyword evidence="2" id="KW-0229">DNA integration</keyword>
<dbReference type="InterPro" id="IPR013762">
    <property type="entry name" value="Integrase-like_cat_sf"/>
</dbReference>
<dbReference type="InterPro" id="IPR010998">
    <property type="entry name" value="Integrase_recombinase_N"/>
</dbReference>
<evidence type="ECO:0000256" key="5">
    <source>
        <dbReference type="PROSITE-ProRule" id="PRU01248"/>
    </source>
</evidence>
<evidence type="ECO:0000313" key="9">
    <source>
        <dbReference type="EMBL" id="VEI00269.1"/>
    </source>
</evidence>
<dbReference type="RefSeq" id="WP_246005098.1">
    <property type="nucleotide sequence ID" value="NZ_FOIX01000001.1"/>
</dbReference>
<evidence type="ECO:0000256" key="2">
    <source>
        <dbReference type="ARBA" id="ARBA00022908"/>
    </source>
</evidence>
<dbReference type="Pfam" id="PF13495">
    <property type="entry name" value="Phage_int_SAM_4"/>
    <property type="match status" value="1"/>
</dbReference>
<dbReference type="GO" id="GO:0015074">
    <property type="term" value="P:DNA integration"/>
    <property type="evidence" value="ECO:0007669"/>
    <property type="project" value="UniProtKB-KW"/>
</dbReference>
<feature type="domain" description="Core-binding (CB)" evidence="7">
    <location>
        <begin position="84"/>
        <end position="167"/>
    </location>
</feature>
<dbReference type="PROSITE" id="PS51900">
    <property type="entry name" value="CB"/>
    <property type="match status" value="1"/>
</dbReference>
<evidence type="ECO:0000313" key="11">
    <source>
        <dbReference type="Proteomes" id="UP000270036"/>
    </source>
</evidence>
<sequence>MENMQSSFDRKFFTPEEATHRDKKIIWIKFPKDFTLLKMLKTVAKCKWSHSQKSWYVTDNNFNRDLFGLEKRIVGKDVLLKIHGNNLAQFQKYQNQLILKGFSPNTIRVYSLEFAQLLYTLKSFSVQNLTKEKLQSYFLYCHKELNISENQIHSRMNAVKFYFEKVLHQDKMFFDIPRPKKPLLLPKALNTAEITKLISVTHNPKHKLILQLCYGMGLRVSEIVNIKIEHVDSKTMKVLIAHGKGKKDRYVNLPQSILLDLRLYYKAFAPKVYLFEGQAGGQYALRSAQSVFKISMNKARIKKTVGIHSLRHSYATHLLEFGTDISLIQKLLGHNDIKTTLQYTQVSDRTISNVKSPLDHLQSPKS</sequence>
<dbReference type="Proteomes" id="UP000028349">
    <property type="component" value="Unassembled WGS sequence"/>
</dbReference>
<dbReference type="SUPFAM" id="SSF56349">
    <property type="entry name" value="DNA breaking-rejoining enzymes"/>
    <property type="match status" value="1"/>
</dbReference>
<evidence type="ECO:0000313" key="10">
    <source>
        <dbReference type="Proteomes" id="UP000028349"/>
    </source>
</evidence>
<dbReference type="STRING" id="266748.HY04_05075"/>
<accession>A0A3S4UZ31</accession>
<dbReference type="EMBL" id="JPEP01000002">
    <property type="protein sequence ID" value="KEY17910.1"/>
    <property type="molecule type" value="Genomic_DNA"/>
</dbReference>
<evidence type="ECO:0000256" key="3">
    <source>
        <dbReference type="ARBA" id="ARBA00023125"/>
    </source>
</evidence>
<dbReference type="PROSITE" id="PS51898">
    <property type="entry name" value="TYR_RECOMBINASE"/>
    <property type="match status" value="1"/>
</dbReference>
<keyword evidence="3 5" id="KW-0238">DNA-binding</keyword>
<protein>
    <submittedName>
        <fullName evidence="8">Integrase</fullName>
    </submittedName>
    <submittedName>
        <fullName evidence="9">Tyrosine recombinase XerD</fullName>
    </submittedName>
</protein>
<dbReference type="InterPro" id="IPR002104">
    <property type="entry name" value="Integrase_catalytic"/>
</dbReference>
<dbReference type="AlphaFoldDB" id="A0A3S4UZ31"/>
<feature type="domain" description="Tyr recombinase" evidence="6">
    <location>
        <begin position="184"/>
        <end position="356"/>
    </location>
</feature>
<organism evidence="9 11">
    <name type="scientific">Kaistella antarctica</name>
    <dbReference type="NCBI Taxonomy" id="266748"/>
    <lineage>
        <taxon>Bacteria</taxon>
        <taxon>Pseudomonadati</taxon>
        <taxon>Bacteroidota</taxon>
        <taxon>Flavobacteriia</taxon>
        <taxon>Flavobacteriales</taxon>
        <taxon>Weeksellaceae</taxon>
        <taxon>Chryseobacterium group</taxon>
        <taxon>Kaistella</taxon>
    </lineage>
</organism>
<evidence type="ECO:0000259" key="6">
    <source>
        <dbReference type="PROSITE" id="PS51898"/>
    </source>
</evidence>
<proteinExistence type="inferred from homology"/>
<dbReference type="InterPro" id="IPR011010">
    <property type="entry name" value="DNA_brk_join_enz"/>
</dbReference>
<evidence type="ECO:0000313" key="8">
    <source>
        <dbReference type="EMBL" id="KEY17910.1"/>
    </source>
</evidence>
<evidence type="ECO:0000259" key="7">
    <source>
        <dbReference type="PROSITE" id="PS51900"/>
    </source>
</evidence>
<dbReference type="InterPro" id="IPR004107">
    <property type="entry name" value="Integrase_SAM-like_N"/>
</dbReference>
<keyword evidence="4" id="KW-0233">DNA recombination</keyword>
<dbReference type="GO" id="GO:0006310">
    <property type="term" value="P:DNA recombination"/>
    <property type="evidence" value="ECO:0007669"/>
    <property type="project" value="UniProtKB-KW"/>
</dbReference>
<evidence type="ECO:0000256" key="4">
    <source>
        <dbReference type="ARBA" id="ARBA00023172"/>
    </source>
</evidence>
<gene>
    <name evidence="9" type="primary">xerD_2</name>
    <name evidence="8" type="ORF">HY04_05075</name>
    <name evidence="9" type="ORF">NCTC13489_02031</name>
</gene>
<dbReference type="PANTHER" id="PTHR30349">
    <property type="entry name" value="PHAGE INTEGRASE-RELATED"/>
    <property type="match status" value="1"/>
</dbReference>
<dbReference type="Gene3D" id="1.10.443.10">
    <property type="entry name" value="Intergrase catalytic core"/>
    <property type="match status" value="1"/>
</dbReference>
<dbReference type="Proteomes" id="UP000270036">
    <property type="component" value="Chromosome"/>
</dbReference>
<dbReference type="Gene3D" id="1.10.150.130">
    <property type="match status" value="1"/>
</dbReference>
<dbReference type="KEGG" id="cant:NCTC13489_02031"/>
<dbReference type="PANTHER" id="PTHR30349:SF64">
    <property type="entry name" value="PROPHAGE INTEGRASE INTD-RELATED"/>
    <property type="match status" value="1"/>
</dbReference>
<reference evidence="8 10" key="1">
    <citation type="submission" date="2014-07" db="EMBL/GenBank/DDBJ databases">
        <authorList>
            <person name="Pisani N.G."/>
            <person name="Newman J.D."/>
        </authorList>
    </citation>
    <scope>NUCLEOTIDE SEQUENCE [LARGE SCALE GENOMIC DNA]</scope>
    <source>
        <strain evidence="8 10">LMG 24720</strain>
    </source>
</reference>
<evidence type="ECO:0000256" key="1">
    <source>
        <dbReference type="ARBA" id="ARBA00008857"/>
    </source>
</evidence>
<dbReference type="GO" id="GO:0003677">
    <property type="term" value="F:DNA binding"/>
    <property type="evidence" value="ECO:0007669"/>
    <property type="project" value="UniProtKB-UniRule"/>
</dbReference>
<dbReference type="InterPro" id="IPR050090">
    <property type="entry name" value="Tyrosine_recombinase_XerCD"/>
</dbReference>